<reference evidence="7 8" key="1">
    <citation type="submission" date="2020-07" db="EMBL/GenBank/DDBJ databases">
        <title>Sequencing the genomes of 1000 actinobacteria strains.</title>
        <authorList>
            <person name="Klenk H.-P."/>
        </authorList>
    </citation>
    <scope>NUCLEOTIDE SEQUENCE [LARGE SCALE GENOMIC DNA]</scope>
    <source>
        <strain evidence="7 8">DSM 22083</strain>
    </source>
</reference>
<feature type="transmembrane region" description="Helical" evidence="6">
    <location>
        <begin position="55"/>
        <end position="75"/>
    </location>
</feature>
<keyword evidence="3 6" id="KW-0812">Transmembrane</keyword>
<evidence type="ECO:0000313" key="8">
    <source>
        <dbReference type="Proteomes" id="UP000569914"/>
    </source>
</evidence>
<keyword evidence="2" id="KW-1003">Cell membrane</keyword>
<proteinExistence type="predicted"/>
<dbReference type="Pfam" id="PF02361">
    <property type="entry name" value="CbiQ"/>
    <property type="match status" value="1"/>
</dbReference>
<evidence type="ECO:0000256" key="1">
    <source>
        <dbReference type="ARBA" id="ARBA00004141"/>
    </source>
</evidence>
<comment type="caution">
    <text evidence="7">The sequence shown here is derived from an EMBL/GenBank/DDBJ whole genome shotgun (WGS) entry which is preliminary data.</text>
</comment>
<dbReference type="Proteomes" id="UP000569914">
    <property type="component" value="Unassembled WGS sequence"/>
</dbReference>
<dbReference type="InterPro" id="IPR003339">
    <property type="entry name" value="ABC/ECF_trnsptr_transmembrane"/>
</dbReference>
<evidence type="ECO:0000256" key="4">
    <source>
        <dbReference type="ARBA" id="ARBA00022989"/>
    </source>
</evidence>
<gene>
    <name evidence="7" type="ORF">BKA15_003794</name>
</gene>
<evidence type="ECO:0000256" key="2">
    <source>
        <dbReference type="ARBA" id="ARBA00022475"/>
    </source>
</evidence>
<evidence type="ECO:0000256" key="6">
    <source>
        <dbReference type="SAM" id="Phobius"/>
    </source>
</evidence>
<dbReference type="AlphaFoldDB" id="A0A7Y9LD70"/>
<dbReference type="EMBL" id="JACCBU010000001">
    <property type="protein sequence ID" value="NYE72465.1"/>
    <property type="molecule type" value="Genomic_DNA"/>
</dbReference>
<comment type="subcellular location">
    <subcellularLocation>
        <location evidence="1">Membrane</location>
        <topology evidence="1">Multi-pass membrane protein</topology>
    </subcellularLocation>
</comment>
<feature type="transmembrane region" description="Helical" evidence="6">
    <location>
        <begin position="95"/>
        <end position="117"/>
    </location>
</feature>
<accession>A0A7Y9LD70</accession>
<name>A0A7Y9LD70_9ACTN</name>
<keyword evidence="5 6" id="KW-0472">Membrane</keyword>
<dbReference type="PANTHER" id="PTHR34857:SF2">
    <property type="entry name" value="SLL0384 PROTEIN"/>
    <property type="match status" value="1"/>
</dbReference>
<feature type="transmembrane region" description="Helical" evidence="6">
    <location>
        <begin position="15"/>
        <end position="43"/>
    </location>
</feature>
<evidence type="ECO:0000313" key="7">
    <source>
        <dbReference type="EMBL" id="NYE72465.1"/>
    </source>
</evidence>
<protein>
    <submittedName>
        <fullName evidence="7">Energy-coupling factor transporter transmembrane protein EcfT</fullName>
    </submittedName>
</protein>
<evidence type="ECO:0000256" key="5">
    <source>
        <dbReference type="ARBA" id="ARBA00023136"/>
    </source>
</evidence>
<dbReference type="PANTHER" id="PTHR34857">
    <property type="entry name" value="SLL0384 PROTEIN"/>
    <property type="match status" value="1"/>
</dbReference>
<keyword evidence="8" id="KW-1185">Reference proteome</keyword>
<dbReference type="RefSeq" id="WP_179753276.1">
    <property type="nucleotide sequence ID" value="NZ_JACCBU010000001.1"/>
</dbReference>
<sequence length="249" mass="26455">MTSVLGRRNPAVKVALLFAVSVVTLFLTDPYPLLILYGSALAAIRLGARVRWRTLLTAQLPFLAFGVGLVAVNALSRPGRDLLPELPVRVTAEGVTFGVALALRGLVIGVLTIGFLASTPPRDLMISLVRQARLSPRYAYAILAGHRMLQAMPNRWSTIRAAQAVRGPVRLGGRPRFGPRQFARAAFALLVASIRSSERTALALETRGLGDGPRTVWRPVPFGPADLVLAAAVAVAVALVLIGFAVLAG</sequence>
<dbReference type="GO" id="GO:0005886">
    <property type="term" value="C:plasma membrane"/>
    <property type="evidence" value="ECO:0007669"/>
    <property type="project" value="UniProtKB-ARBA"/>
</dbReference>
<dbReference type="InterPro" id="IPR051611">
    <property type="entry name" value="ECF_transporter_component"/>
</dbReference>
<dbReference type="CDD" id="cd16914">
    <property type="entry name" value="EcfT"/>
    <property type="match status" value="1"/>
</dbReference>
<organism evidence="7 8">
    <name type="scientific">Microlunatus parietis</name>
    <dbReference type="NCBI Taxonomy" id="682979"/>
    <lineage>
        <taxon>Bacteria</taxon>
        <taxon>Bacillati</taxon>
        <taxon>Actinomycetota</taxon>
        <taxon>Actinomycetes</taxon>
        <taxon>Propionibacteriales</taxon>
        <taxon>Propionibacteriaceae</taxon>
        <taxon>Microlunatus</taxon>
    </lineage>
</organism>
<evidence type="ECO:0000256" key="3">
    <source>
        <dbReference type="ARBA" id="ARBA00022692"/>
    </source>
</evidence>
<keyword evidence="4 6" id="KW-1133">Transmembrane helix</keyword>
<feature type="transmembrane region" description="Helical" evidence="6">
    <location>
        <begin position="227"/>
        <end position="248"/>
    </location>
</feature>